<dbReference type="Gene3D" id="2.40.50.100">
    <property type="match status" value="1"/>
</dbReference>
<name>A0A9D1PY48_9BACT</name>
<dbReference type="PANTHER" id="PTHR30158:SF3">
    <property type="entry name" value="MULTIDRUG EFFLUX PUMP SUBUNIT ACRA-RELATED"/>
    <property type="match status" value="1"/>
</dbReference>
<dbReference type="NCBIfam" id="TIGR01730">
    <property type="entry name" value="RND_mfp"/>
    <property type="match status" value="1"/>
</dbReference>
<dbReference type="GO" id="GO:0005886">
    <property type="term" value="C:plasma membrane"/>
    <property type="evidence" value="ECO:0007669"/>
    <property type="project" value="TreeGrafter"/>
</dbReference>
<evidence type="ECO:0000256" key="2">
    <source>
        <dbReference type="ARBA" id="ARBA00009477"/>
    </source>
</evidence>
<evidence type="ECO:0000313" key="8">
    <source>
        <dbReference type="EMBL" id="HIW00854.1"/>
    </source>
</evidence>
<feature type="domain" description="Multidrug resistance protein MdtA-like C-terminal permuted SH3" evidence="7">
    <location>
        <begin position="285"/>
        <end position="343"/>
    </location>
</feature>
<dbReference type="PANTHER" id="PTHR30158">
    <property type="entry name" value="ACRA/E-RELATED COMPONENT OF DRUG EFFLUX TRANSPORTER"/>
    <property type="match status" value="1"/>
</dbReference>
<comment type="caution">
    <text evidence="8">The sequence shown here is derived from an EMBL/GenBank/DDBJ whole genome shotgun (WGS) entry which is preliminary data.</text>
</comment>
<dbReference type="SUPFAM" id="SSF111369">
    <property type="entry name" value="HlyD-like secretion proteins"/>
    <property type="match status" value="1"/>
</dbReference>
<dbReference type="AlphaFoldDB" id="A0A9D1PY48"/>
<dbReference type="GO" id="GO:0046677">
    <property type="term" value="P:response to antibiotic"/>
    <property type="evidence" value="ECO:0007669"/>
    <property type="project" value="TreeGrafter"/>
</dbReference>
<dbReference type="Proteomes" id="UP000886752">
    <property type="component" value="Unassembled WGS sequence"/>
</dbReference>
<dbReference type="EMBL" id="DXHV01000063">
    <property type="protein sequence ID" value="HIW00854.1"/>
    <property type="molecule type" value="Genomic_DNA"/>
</dbReference>
<evidence type="ECO:0000259" key="5">
    <source>
        <dbReference type="Pfam" id="PF25917"/>
    </source>
</evidence>
<protein>
    <submittedName>
        <fullName evidence="8">Efflux RND transporter periplasmic adaptor subunit</fullName>
    </submittedName>
</protein>
<organism evidence="8 9">
    <name type="scientific">Candidatus Desulfovibrio intestinipullorum</name>
    <dbReference type="NCBI Taxonomy" id="2838536"/>
    <lineage>
        <taxon>Bacteria</taxon>
        <taxon>Pseudomonadati</taxon>
        <taxon>Thermodesulfobacteriota</taxon>
        <taxon>Desulfovibrionia</taxon>
        <taxon>Desulfovibrionales</taxon>
        <taxon>Desulfovibrionaceae</taxon>
        <taxon>Desulfovibrio</taxon>
    </lineage>
</organism>
<comment type="similarity">
    <text evidence="2">Belongs to the membrane fusion protein (MFP) (TC 8.A.1) family.</text>
</comment>
<gene>
    <name evidence="8" type="ORF">H9894_06660</name>
</gene>
<evidence type="ECO:0000259" key="6">
    <source>
        <dbReference type="Pfam" id="PF25944"/>
    </source>
</evidence>
<dbReference type="InterPro" id="IPR058624">
    <property type="entry name" value="MdtA-like_HH"/>
</dbReference>
<evidence type="ECO:0000256" key="1">
    <source>
        <dbReference type="ARBA" id="ARBA00004196"/>
    </source>
</evidence>
<feature type="domain" description="Multidrug resistance protein MdtA-like barrel-sandwich hybrid" evidence="5">
    <location>
        <begin position="59"/>
        <end position="181"/>
    </location>
</feature>
<proteinExistence type="inferred from homology"/>
<dbReference type="GO" id="GO:0030313">
    <property type="term" value="C:cell envelope"/>
    <property type="evidence" value="ECO:0007669"/>
    <property type="project" value="UniProtKB-SubCell"/>
</dbReference>
<comment type="subcellular location">
    <subcellularLocation>
        <location evidence="1">Cell envelope</location>
    </subcellularLocation>
</comment>
<dbReference type="FunFam" id="2.40.420.20:FF:000001">
    <property type="entry name" value="Efflux RND transporter periplasmic adaptor subunit"/>
    <property type="match status" value="1"/>
</dbReference>
<dbReference type="GO" id="GO:0022857">
    <property type="term" value="F:transmembrane transporter activity"/>
    <property type="evidence" value="ECO:0007669"/>
    <property type="project" value="InterPro"/>
</dbReference>
<reference evidence="8" key="2">
    <citation type="submission" date="2021-04" db="EMBL/GenBank/DDBJ databases">
        <authorList>
            <person name="Gilroy R."/>
        </authorList>
    </citation>
    <scope>NUCLEOTIDE SEQUENCE</scope>
    <source>
        <strain evidence="8">ChiHecec2B26-446</strain>
    </source>
</reference>
<evidence type="ECO:0000256" key="3">
    <source>
        <dbReference type="SAM" id="MobiDB-lite"/>
    </source>
</evidence>
<sequence>MRYYLSLMCVLLVSLGLVGCKGEEQAGGPQQVPYVKVKDIKAENVAWPAEYQATAAGSRAVDVRARVQGIIEKRLYKEGSFIKEGQLMFQIERDQYEAAYDEARAAFMNAEREWKRVRPLYKANAVSQKERDTALSNYESTKAALRQAKINLDYCQVVAPVSGFTSKEAVTPGNLVANNTLLTTVNQTDPMYIDFSISAPERLKRLQLEREGRLMTPAMGIYDARLKLLDGRMYDKMGFIDFIDSQVQPTTGVISARATFPNSDNTIMPGQYVRVYMDGDVLIKAVLIPQSSLSITEDGTFVMVVGKDNKVKRTRVQVSISIGDNYLVDSGLKGGERIVVDGILKTRDGSPVRYDDPNAPAAPAEGKSAASAQ</sequence>
<feature type="region of interest" description="Disordered" evidence="3">
    <location>
        <begin position="349"/>
        <end position="373"/>
    </location>
</feature>
<dbReference type="InterPro" id="IPR058627">
    <property type="entry name" value="MdtA-like_C"/>
</dbReference>
<dbReference type="InterPro" id="IPR058625">
    <property type="entry name" value="MdtA-like_BSH"/>
</dbReference>
<dbReference type="InterPro" id="IPR058626">
    <property type="entry name" value="MdtA-like_b-barrel"/>
</dbReference>
<reference evidence="8" key="1">
    <citation type="journal article" date="2021" name="PeerJ">
        <title>Extensive microbial diversity within the chicken gut microbiome revealed by metagenomics and culture.</title>
        <authorList>
            <person name="Gilroy R."/>
            <person name="Ravi A."/>
            <person name="Getino M."/>
            <person name="Pursley I."/>
            <person name="Horton D.L."/>
            <person name="Alikhan N.F."/>
            <person name="Baker D."/>
            <person name="Gharbi K."/>
            <person name="Hall N."/>
            <person name="Watson M."/>
            <person name="Adriaenssens E.M."/>
            <person name="Foster-Nyarko E."/>
            <person name="Jarju S."/>
            <person name="Secka A."/>
            <person name="Antonio M."/>
            <person name="Oren A."/>
            <person name="Chaudhuri R.R."/>
            <person name="La Ragione R."/>
            <person name="Hildebrand F."/>
            <person name="Pallen M.J."/>
        </authorList>
    </citation>
    <scope>NUCLEOTIDE SEQUENCE</scope>
    <source>
        <strain evidence="8">ChiHecec2B26-446</strain>
    </source>
</reference>
<dbReference type="Pfam" id="PF25967">
    <property type="entry name" value="RND-MFP_C"/>
    <property type="match status" value="1"/>
</dbReference>
<dbReference type="Gene3D" id="2.40.30.170">
    <property type="match status" value="1"/>
</dbReference>
<dbReference type="PROSITE" id="PS51257">
    <property type="entry name" value="PROKAR_LIPOPROTEIN"/>
    <property type="match status" value="1"/>
</dbReference>
<dbReference type="Pfam" id="PF25944">
    <property type="entry name" value="Beta-barrel_RND"/>
    <property type="match status" value="1"/>
</dbReference>
<dbReference type="Gene3D" id="2.40.420.20">
    <property type="match status" value="1"/>
</dbReference>
<accession>A0A9D1PY48</accession>
<feature type="domain" description="Multidrug resistance protein MdtA-like alpha-helical hairpin" evidence="4">
    <location>
        <begin position="94"/>
        <end position="154"/>
    </location>
</feature>
<evidence type="ECO:0000259" key="4">
    <source>
        <dbReference type="Pfam" id="PF25876"/>
    </source>
</evidence>
<feature type="compositionally biased region" description="Low complexity" evidence="3">
    <location>
        <begin position="359"/>
        <end position="373"/>
    </location>
</feature>
<evidence type="ECO:0000259" key="7">
    <source>
        <dbReference type="Pfam" id="PF25967"/>
    </source>
</evidence>
<dbReference type="Gene3D" id="1.10.287.470">
    <property type="entry name" value="Helix hairpin bin"/>
    <property type="match status" value="1"/>
</dbReference>
<dbReference type="Pfam" id="PF25876">
    <property type="entry name" value="HH_MFP_RND"/>
    <property type="match status" value="1"/>
</dbReference>
<dbReference type="Pfam" id="PF25917">
    <property type="entry name" value="BSH_RND"/>
    <property type="match status" value="1"/>
</dbReference>
<evidence type="ECO:0000313" key="9">
    <source>
        <dbReference type="Proteomes" id="UP000886752"/>
    </source>
</evidence>
<feature type="domain" description="Multidrug resistance protein MdtA-like beta-barrel" evidence="6">
    <location>
        <begin position="190"/>
        <end position="280"/>
    </location>
</feature>
<dbReference type="InterPro" id="IPR006143">
    <property type="entry name" value="RND_pump_MFP"/>
</dbReference>